<proteinExistence type="predicted"/>
<keyword evidence="2" id="KW-1185">Reference proteome</keyword>
<sequence>MKIYKGEAGDCPKQLDVLFTRCTTQVPEVSIPEMLTSEAQANLYGVIIAECIGAQYQGGDALKAFLAFQVRFNESVAGKSGG</sequence>
<dbReference type="EMBL" id="JAGQDG010000004">
    <property type="protein sequence ID" value="MBQ0935920.1"/>
    <property type="molecule type" value="Genomic_DNA"/>
</dbReference>
<evidence type="ECO:0000313" key="1">
    <source>
        <dbReference type="EMBL" id="MBQ0935920.1"/>
    </source>
</evidence>
<accession>A0ABS5DXP7</accession>
<protein>
    <submittedName>
        <fullName evidence="1">Uncharacterized protein</fullName>
    </submittedName>
</protein>
<reference evidence="1 2" key="1">
    <citation type="submission" date="2021-04" db="EMBL/GenBank/DDBJ databases">
        <title>The genome sequence of type strain Ideonella paludis KCTC 32238.</title>
        <authorList>
            <person name="Liu Y."/>
        </authorList>
    </citation>
    <scope>NUCLEOTIDE SEQUENCE [LARGE SCALE GENOMIC DNA]</scope>
    <source>
        <strain evidence="1 2">KCTC 32238</strain>
    </source>
</reference>
<comment type="caution">
    <text evidence="1">The sequence shown here is derived from an EMBL/GenBank/DDBJ whole genome shotgun (WGS) entry which is preliminary data.</text>
</comment>
<name>A0ABS5DXP7_9BURK</name>
<dbReference type="Proteomes" id="UP000672097">
    <property type="component" value="Unassembled WGS sequence"/>
</dbReference>
<gene>
    <name evidence="1" type="ORF">KAK11_11335</name>
</gene>
<dbReference type="RefSeq" id="WP_210809238.1">
    <property type="nucleotide sequence ID" value="NZ_JAGQDG010000004.1"/>
</dbReference>
<organism evidence="1 2">
    <name type="scientific">Ideonella paludis</name>
    <dbReference type="NCBI Taxonomy" id="1233411"/>
    <lineage>
        <taxon>Bacteria</taxon>
        <taxon>Pseudomonadati</taxon>
        <taxon>Pseudomonadota</taxon>
        <taxon>Betaproteobacteria</taxon>
        <taxon>Burkholderiales</taxon>
        <taxon>Sphaerotilaceae</taxon>
        <taxon>Ideonella</taxon>
    </lineage>
</organism>
<evidence type="ECO:0000313" key="2">
    <source>
        <dbReference type="Proteomes" id="UP000672097"/>
    </source>
</evidence>